<feature type="chain" id="PRO_5034646466" evidence="6">
    <location>
        <begin position="27"/>
        <end position="298"/>
    </location>
</feature>
<dbReference type="PANTHER" id="PTHR28593">
    <property type="entry name" value="METEORIN-LIKE PROTEIN"/>
    <property type="match status" value="1"/>
</dbReference>
<dbReference type="GO" id="GO:0005179">
    <property type="term" value="F:hormone activity"/>
    <property type="evidence" value="ECO:0007669"/>
    <property type="project" value="TreeGrafter"/>
</dbReference>
<organism evidence="7 8">
    <name type="scientific">Crassostrea virginica</name>
    <name type="common">Eastern oyster</name>
    <dbReference type="NCBI Taxonomy" id="6565"/>
    <lineage>
        <taxon>Eukaryota</taxon>
        <taxon>Metazoa</taxon>
        <taxon>Spiralia</taxon>
        <taxon>Lophotrochozoa</taxon>
        <taxon>Mollusca</taxon>
        <taxon>Bivalvia</taxon>
        <taxon>Autobranchia</taxon>
        <taxon>Pteriomorphia</taxon>
        <taxon>Ostreida</taxon>
        <taxon>Ostreoidea</taxon>
        <taxon>Ostreidae</taxon>
        <taxon>Crassostrea</taxon>
    </lineage>
</organism>
<protein>
    <submittedName>
        <fullName evidence="8">Meteorin-like protein</fullName>
    </submittedName>
</protein>
<evidence type="ECO:0000256" key="6">
    <source>
        <dbReference type="SAM" id="SignalP"/>
    </source>
</evidence>
<evidence type="ECO:0000313" key="8">
    <source>
        <dbReference type="RefSeq" id="XP_022317057.1"/>
    </source>
</evidence>
<proteinExistence type="inferred from homology"/>
<name>A0A8B8CMJ2_CRAVI</name>
<evidence type="ECO:0000256" key="4">
    <source>
        <dbReference type="ARBA" id="ARBA00022729"/>
    </source>
</evidence>
<evidence type="ECO:0000313" key="7">
    <source>
        <dbReference type="Proteomes" id="UP000694844"/>
    </source>
</evidence>
<keyword evidence="3" id="KW-0964">Secreted</keyword>
<comment type="similarity">
    <text evidence="2">Belongs to the meteorin family.</text>
</comment>
<dbReference type="InterPro" id="IPR008993">
    <property type="entry name" value="TIMP-like_OB-fold"/>
</dbReference>
<dbReference type="Gene3D" id="2.40.50.120">
    <property type="match status" value="1"/>
</dbReference>
<evidence type="ECO:0000256" key="5">
    <source>
        <dbReference type="ARBA" id="ARBA00023157"/>
    </source>
</evidence>
<sequence>MRFLRTGIELSYLLCIASFCLRGCLAKVCDLCDCSISDLETEVPGVQNINTVCNDGSIQWISPYGALRIELSYSTGGLFEACFKIQTENVKIKVSQESWKNSKSPFASALPQSSLLKPLFNVNGRTNEYCVYSNTPVLLYLEPERTHDMSGFPRMNLQYVLERKTPQHLKNELEDCRPCDTKELIRSYCTSDFVFIGEMGQARHRDEDDKTEVEFHVTRVVRKLGALHFAPNSDIQQQYGKIVVPKKCQVRNGRGNFLITGKVRFGELAKTCSPYLSDWENISNIALREGRMECPLVL</sequence>
<dbReference type="InterPro" id="IPR051998">
    <property type="entry name" value="Meteorin-like"/>
</dbReference>
<dbReference type="Proteomes" id="UP000694844">
    <property type="component" value="Chromosome 2"/>
</dbReference>
<accession>A0A8B8CMJ2</accession>
<feature type="signal peptide" evidence="6">
    <location>
        <begin position="1"/>
        <end position="26"/>
    </location>
</feature>
<keyword evidence="4 6" id="KW-0732">Signal</keyword>
<keyword evidence="7" id="KW-1185">Reference proteome</keyword>
<dbReference type="RefSeq" id="XP_022317057.1">
    <property type="nucleotide sequence ID" value="XM_022461349.1"/>
</dbReference>
<evidence type="ECO:0000256" key="1">
    <source>
        <dbReference type="ARBA" id="ARBA00004613"/>
    </source>
</evidence>
<dbReference type="OrthoDB" id="6092325at2759"/>
<dbReference type="AlphaFoldDB" id="A0A8B8CMJ2"/>
<dbReference type="KEGG" id="cvn:111120550"/>
<dbReference type="GO" id="GO:0005615">
    <property type="term" value="C:extracellular space"/>
    <property type="evidence" value="ECO:0007669"/>
    <property type="project" value="TreeGrafter"/>
</dbReference>
<comment type="subcellular location">
    <subcellularLocation>
        <location evidence="1">Secreted</location>
    </subcellularLocation>
</comment>
<evidence type="ECO:0000256" key="3">
    <source>
        <dbReference type="ARBA" id="ARBA00022525"/>
    </source>
</evidence>
<dbReference type="GeneID" id="111120550"/>
<keyword evidence="5" id="KW-1015">Disulfide bond</keyword>
<evidence type="ECO:0000256" key="2">
    <source>
        <dbReference type="ARBA" id="ARBA00005669"/>
    </source>
</evidence>
<gene>
    <name evidence="8" type="primary">LOC111120550</name>
</gene>
<reference evidence="8" key="1">
    <citation type="submission" date="2025-08" db="UniProtKB">
        <authorList>
            <consortium name="RefSeq"/>
        </authorList>
    </citation>
    <scope>IDENTIFICATION</scope>
    <source>
        <tissue evidence="8">Whole sample</tissue>
    </source>
</reference>
<dbReference type="PANTHER" id="PTHR28593:SF3">
    <property type="entry name" value="METEORIN-LIKE PROTEIN"/>
    <property type="match status" value="1"/>
</dbReference>